<protein>
    <submittedName>
        <fullName evidence="1">Uncharacterized protein</fullName>
    </submittedName>
</protein>
<accession>E6QEA5</accession>
<reference evidence="1" key="1">
    <citation type="submission" date="2009-10" db="EMBL/GenBank/DDBJ databases">
        <title>Diversity of trophic interactions inside an arsenic-rich microbial ecosystem.</title>
        <authorList>
            <person name="Bertin P.N."/>
            <person name="Heinrich-Salmeron A."/>
            <person name="Pelletier E."/>
            <person name="Goulhen-Chollet F."/>
            <person name="Arsene-Ploetze F."/>
            <person name="Gallien S."/>
            <person name="Calteau A."/>
            <person name="Vallenet D."/>
            <person name="Casiot C."/>
            <person name="Chane-Woon-Ming B."/>
            <person name="Giloteaux L."/>
            <person name="Barakat M."/>
            <person name="Bonnefoy V."/>
            <person name="Bruneel O."/>
            <person name="Chandler M."/>
            <person name="Cleiss J."/>
            <person name="Duran R."/>
            <person name="Elbaz-Poulichet F."/>
            <person name="Fonknechten N."/>
            <person name="Lauga B."/>
            <person name="Mornico D."/>
            <person name="Ortet P."/>
            <person name="Schaeffer C."/>
            <person name="Siguier P."/>
            <person name="Alexander Thil Smith A."/>
            <person name="Van Dorsselaer A."/>
            <person name="Weissenbach J."/>
            <person name="Medigue C."/>
            <person name="Le Paslier D."/>
        </authorList>
    </citation>
    <scope>NUCLEOTIDE SEQUENCE</scope>
</reference>
<sequence>MHEADLLADRDDPDVRAHVSVISRVPNIAAHAQCYAVGSAITAGGGCRGVDGGHAQGAHSVSVLPGLTQGLVVVALHLTQSDGVVARRLGILSQCCAIDARGFGTVPLGGAGVPRGLSAGAYGCG</sequence>
<comment type="caution">
    <text evidence="1">The sequence shown here is derived from an EMBL/GenBank/DDBJ whole genome shotgun (WGS) entry which is preliminary data.</text>
</comment>
<name>E6QEA5_9ZZZZ</name>
<evidence type="ECO:0000313" key="1">
    <source>
        <dbReference type="EMBL" id="CBI05531.1"/>
    </source>
</evidence>
<proteinExistence type="predicted"/>
<dbReference type="EMBL" id="CABP01000121">
    <property type="protein sequence ID" value="CBI05531.1"/>
    <property type="molecule type" value="Genomic_DNA"/>
</dbReference>
<organism evidence="1">
    <name type="scientific">mine drainage metagenome</name>
    <dbReference type="NCBI Taxonomy" id="410659"/>
    <lineage>
        <taxon>unclassified sequences</taxon>
        <taxon>metagenomes</taxon>
        <taxon>ecological metagenomes</taxon>
    </lineage>
</organism>
<dbReference type="AlphaFoldDB" id="E6QEA5"/>
<gene>
    <name evidence="1" type="ORF">CARN5_0958</name>
</gene>